<comment type="caution">
    <text evidence="2">The sequence shown here is derived from an EMBL/GenBank/DDBJ whole genome shotgun (WGS) entry which is preliminary data.</text>
</comment>
<evidence type="ECO:0000256" key="1">
    <source>
        <dbReference type="SAM" id="MobiDB-lite"/>
    </source>
</evidence>
<dbReference type="EMBL" id="LAZR01000254">
    <property type="protein sequence ID" value="KKN79029.1"/>
    <property type="molecule type" value="Genomic_DNA"/>
</dbReference>
<dbReference type="AlphaFoldDB" id="A0A0F9TIG2"/>
<proteinExistence type="predicted"/>
<name>A0A0F9TIG2_9ZZZZ</name>
<protein>
    <submittedName>
        <fullName evidence="2">Uncharacterized protein</fullName>
    </submittedName>
</protein>
<sequence>MPENRFDHSQLGRFDQWSPESIAQLRGRVGEDRWPALRQGIAGYRSGAGKAPRASDMGPYVAAPDTPAGTEDKRFLAWLLESLMTSGPRPELGMTRKDKGPSGGDIDFGPLPSRAGSGYTG</sequence>
<feature type="region of interest" description="Disordered" evidence="1">
    <location>
        <begin position="86"/>
        <end position="121"/>
    </location>
</feature>
<reference evidence="2" key="1">
    <citation type="journal article" date="2015" name="Nature">
        <title>Complex archaea that bridge the gap between prokaryotes and eukaryotes.</title>
        <authorList>
            <person name="Spang A."/>
            <person name="Saw J.H."/>
            <person name="Jorgensen S.L."/>
            <person name="Zaremba-Niedzwiedzka K."/>
            <person name="Martijn J."/>
            <person name="Lind A.E."/>
            <person name="van Eijk R."/>
            <person name="Schleper C."/>
            <person name="Guy L."/>
            <person name="Ettema T.J."/>
        </authorList>
    </citation>
    <scope>NUCLEOTIDE SEQUENCE</scope>
</reference>
<feature type="region of interest" description="Disordered" evidence="1">
    <location>
        <begin position="45"/>
        <end position="67"/>
    </location>
</feature>
<accession>A0A0F9TIG2</accession>
<evidence type="ECO:0000313" key="2">
    <source>
        <dbReference type="EMBL" id="KKN79029.1"/>
    </source>
</evidence>
<gene>
    <name evidence="2" type="ORF">LCGC14_0345050</name>
</gene>
<organism evidence="2">
    <name type="scientific">marine sediment metagenome</name>
    <dbReference type="NCBI Taxonomy" id="412755"/>
    <lineage>
        <taxon>unclassified sequences</taxon>
        <taxon>metagenomes</taxon>
        <taxon>ecological metagenomes</taxon>
    </lineage>
</organism>